<dbReference type="OMA" id="FWNIKKQ"/>
<gene>
    <name evidence="2" type="ORF">POCTA_138.1.T0650231</name>
</gene>
<evidence type="ECO:0008006" key="4">
    <source>
        <dbReference type="Google" id="ProtNLM"/>
    </source>
</evidence>
<evidence type="ECO:0000256" key="1">
    <source>
        <dbReference type="SAM" id="Phobius"/>
    </source>
</evidence>
<evidence type="ECO:0000313" key="3">
    <source>
        <dbReference type="Proteomes" id="UP000683925"/>
    </source>
</evidence>
<organism evidence="2 3">
    <name type="scientific">Paramecium octaurelia</name>
    <dbReference type="NCBI Taxonomy" id="43137"/>
    <lineage>
        <taxon>Eukaryota</taxon>
        <taxon>Sar</taxon>
        <taxon>Alveolata</taxon>
        <taxon>Ciliophora</taxon>
        <taxon>Intramacronucleata</taxon>
        <taxon>Oligohymenophorea</taxon>
        <taxon>Peniculida</taxon>
        <taxon>Parameciidae</taxon>
        <taxon>Paramecium</taxon>
    </lineage>
</organism>
<protein>
    <recommendedName>
        <fullName evidence="4">Transmembrane protein</fullName>
    </recommendedName>
</protein>
<keyword evidence="3" id="KW-1185">Reference proteome</keyword>
<proteinExistence type="predicted"/>
<dbReference type="AlphaFoldDB" id="A0A8S1VEI2"/>
<keyword evidence="1" id="KW-1133">Transmembrane helix</keyword>
<comment type="caution">
    <text evidence="2">The sequence shown here is derived from an EMBL/GenBank/DDBJ whole genome shotgun (WGS) entry which is preliminary data.</text>
</comment>
<feature type="transmembrane region" description="Helical" evidence="1">
    <location>
        <begin position="39"/>
        <end position="59"/>
    </location>
</feature>
<keyword evidence="1" id="KW-0472">Membrane</keyword>
<keyword evidence="1" id="KW-0812">Transmembrane</keyword>
<reference evidence="2" key="1">
    <citation type="submission" date="2021-01" db="EMBL/GenBank/DDBJ databases">
        <authorList>
            <consortium name="Genoscope - CEA"/>
            <person name="William W."/>
        </authorList>
    </citation>
    <scope>NUCLEOTIDE SEQUENCE</scope>
</reference>
<sequence>MIGDEENTEFINEITKLENNNESNGGLQQEIKKNHINNLIYFGSILTFTCIIMLLFWNIKKQGNPVQQKYGSFPNKNASLLVISQEDFHYFDQLNNTTKVQNCNQTDFNKNTLVVLSNQILKDDVKDCIELLKPKIHDILLIIYNATQESILQEVDDNVNYYYLSSKELLIPNSKIKKFEYLEDDEQQEVIVQIINNVFK</sequence>
<accession>A0A8S1VEI2</accession>
<dbReference type="OrthoDB" id="10284868at2759"/>
<dbReference type="Proteomes" id="UP000683925">
    <property type="component" value="Unassembled WGS sequence"/>
</dbReference>
<dbReference type="EMBL" id="CAJJDP010000064">
    <property type="protein sequence ID" value="CAD8175484.1"/>
    <property type="molecule type" value="Genomic_DNA"/>
</dbReference>
<evidence type="ECO:0000313" key="2">
    <source>
        <dbReference type="EMBL" id="CAD8175484.1"/>
    </source>
</evidence>
<name>A0A8S1VEI2_PAROT</name>